<accession>A0AAW0GB44</accession>
<keyword evidence="2" id="KW-1185">Reference proteome</keyword>
<name>A0AAW0GB44_9APHY</name>
<dbReference type="EMBL" id="JASBNA010000010">
    <property type="protein sequence ID" value="KAK7688787.1"/>
    <property type="molecule type" value="Genomic_DNA"/>
</dbReference>
<reference evidence="1 2" key="1">
    <citation type="submission" date="2022-09" db="EMBL/GenBank/DDBJ databases">
        <authorList>
            <person name="Palmer J.M."/>
        </authorList>
    </citation>
    <scope>NUCLEOTIDE SEQUENCE [LARGE SCALE GENOMIC DNA]</scope>
    <source>
        <strain evidence="1 2">DSM 7382</strain>
    </source>
</reference>
<comment type="caution">
    <text evidence="1">The sequence shown here is derived from an EMBL/GenBank/DDBJ whole genome shotgun (WGS) entry which is preliminary data.</text>
</comment>
<gene>
    <name evidence="1" type="ORF">QCA50_008327</name>
</gene>
<evidence type="ECO:0000313" key="2">
    <source>
        <dbReference type="Proteomes" id="UP001385951"/>
    </source>
</evidence>
<organism evidence="1 2">
    <name type="scientific">Cerrena zonata</name>
    <dbReference type="NCBI Taxonomy" id="2478898"/>
    <lineage>
        <taxon>Eukaryota</taxon>
        <taxon>Fungi</taxon>
        <taxon>Dikarya</taxon>
        <taxon>Basidiomycota</taxon>
        <taxon>Agaricomycotina</taxon>
        <taxon>Agaricomycetes</taxon>
        <taxon>Polyporales</taxon>
        <taxon>Cerrenaceae</taxon>
        <taxon>Cerrena</taxon>
    </lineage>
</organism>
<sequence>MGYESEEEIDYYDGVGRKRNSPVPRLTSASSSFVQVVFAVDLLCTTNLTTNDHADAYYMHRLVSLHDMDHTKCIPDIDLYRWTTCYTLIVAGIRSPIYRYVLAGPYQFPMPYRDPGRTR</sequence>
<dbReference type="Proteomes" id="UP001385951">
    <property type="component" value="Unassembled WGS sequence"/>
</dbReference>
<evidence type="ECO:0000313" key="1">
    <source>
        <dbReference type="EMBL" id="KAK7688787.1"/>
    </source>
</evidence>
<proteinExistence type="predicted"/>
<dbReference type="AlphaFoldDB" id="A0AAW0GB44"/>
<protein>
    <submittedName>
        <fullName evidence="1">Uncharacterized protein</fullName>
    </submittedName>
</protein>